<dbReference type="InterPro" id="IPR036890">
    <property type="entry name" value="HATPase_C_sf"/>
</dbReference>
<dbReference type="PANTHER" id="PTHR34220">
    <property type="entry name" value="SENSOR HISTIDINE KINASE YPDA"/>
    <property type="match status" value="1"/>
</dbReference>
<keyword evidence="1" id="KW-1133">Transmembrane helix</keyword>
<reference evidence="4" key="1">
    <citation type="submission" date="2020-10" db="EMBL/GenBank/DDBJ databases">
        <authorList>
            <person name="Gilroy R."/>
        </authorList>
    </citation>
    <scope>NUCLEOTIDE SEQUENCE</scope>
    <source>
        <strain evidence="4">6086</strain>
    </source>
</reference>
<evidence type="ECO:0000313" key="5">
    <source>
        <dbReference type="Proteomes" id="UP000824141"/>
    </source>
</evidence>
<dbReference type="SUPFAM" id="SSF55874">
    <property type="entry name" value="ATPase domain of HSP90 chaperone/DNA topoisomerase II/histidine kinase"/>
    <property type="match status" value="1"/>
</dbReference>
<evidence type="ECO:0000256" key="1">
    <source>
        <dbReference type="SAM" id="Phobius"/>
    </source>
</evidence>
<dbReference type="EMBL" id="DVJM01000001">
    <property type="protein sequence ID" value="HIS77737.1"/>
    <property type="molecule type" value="Genomic_DNA"/>
</dbReference>
<dbReference type="Proteomes" id="UP000824141">
    <property type="component" value="Unassembled WGS sequence"/>
</dbReference>
<dbReference type="InterPro" id="IPR050640">
    <property type="entry name" value="Bact_2-comp_sensor_kinase"/>
</dbReference>
<evidence type="ECO:0000259" key="2">
    <source>
        <dbReference type="Pfam" id="PF02518"/>
    </source>
</evidence>
<comment type="caution">
    <text evidence="4">The sequence shown here is derived from an EMBL/GenBank/DDBJ whole genome shotgun (WGS) entry which is preliminary data.</text>
</comment>
<gene>
    <name evidence="4" type="ORF">IAD03_00035</name>
</gene>
<sequence length="600" mass="67458">MNIAAMSITKRTFLIVCCMISAILLTLNTATYLLFRYSITQHLITSQAAVVQANVRLSSVFAQTVDQLTYEYTSDEQLGVLLSRSIGQDELMDLNTKYSLNNCLSSQLYAQSLLLNNGFQVELYVNPQLPISDLFLPNNTIANVSNVFSGEKVADEEWYQKALERRSGQYIFVDEEQSRLCFACKLQNSSYTGPHQKEGVGVLLGSIPISQIPRLLSLVPVTEHSGFLLLNDQGKQVYCSEELEELAVSDVSFVPTKLSSQMVIGNEQYLCSSQELQWGLQLVFLTPYRDISHQVWLMMSPYLICSAVFMVLGIILSLVLSRGVSKPVVQFTKKLEAIQDTRGIQWDDACVRGPLEIQRLNRSFGSLLRRINTLIEEVREKENLKRESDLRALQAQINPHFMLNAMNAVNYMALEREQDDIAATVDSIANLMRYSITEPDSLVTVSTELDNIREYISVYVLRFRQEIRLELLPGLPADQVVIPKFTLQPLVENSMRHGITRQDAGITIFLRAYEEGGELRVEVTDTGTGADAEKLNAYLDYQEVDLQVTHGFGIRNVNERLKLRYPGCGGLRYLNYEGKKLLARITLPSGSVHAASGNGE</sequence>
<keyword evidence="1" id="KW-0472">Membrane</keyword>
<feature type="transmembrane region" description="Helical" evidence="1">
    <location>
        <begin position="12"/>
        <end position="35"/>
    </location>
</feature>
<dbReference type="Pfam" id="PF02518">
    <property type="entry name" value="HATPase_c"/>
    <property type="match status" value="1"/>
</dbReference>
<protein>
    <submittedName>
        <fullName evidence="4">Sensor histidine kinase</fullName>
    </submittedName>
</protein>
<feature type="domain" description="Signal transduction histidine kinase internal region" evidence="3">
    <location>
        <begin position="389"/>
        <end position="466"/>
    </location>
</feature>
<reference evidence="4" key="2">
    <citation type="journal article" date="2021" name="PeerJ">
        <title>Extensive microbial diversity within the chicken gut microbiome revealed by metagenomics and culture.</title>
        <authorList>
            <person name="Gilroy R."/>
            <person name="Ravi A."/>
            <person name="Getino M."/>
            <person name="Pursley I."/>
            <person name="Horton D.L."/>
            <person name="Alikhan N.F."/>
            <person name="Baker D."/>
            <person name="Gharbi K."/>
            <person name="Hall N."/>
            <person name="Watson M."/>
            <person name="Adriaenssens E.M."/>
            <person name="Foster-Nyarko E."/>
            <person name="Jarju S."/>
            <person name="Secka A."/>
            <person name="Antonio M."/>
            <person name="Oren A."/>
            <person name="Chaudhuri R.R."/>
            <person name="La Ragione R."/>
            <person name="Hildebrand F."/>
            <person name="Pallen M.J."/>
        </authorList>
    </citation>
    <scope>NUCLEOTIDE SEQUENCE</scope>
    <source>
        <strain evidence="4">6086</strain>
    </source>
</reference>
<dbReference type="Gene3D" id="6.10.340.10">
    <property type="match status" value="1"/>
</dbReference>
<dbReference type="InterPro" id="IPR003594">
    <property type="entry name" value="HATPase_dom"/>
</dbReference>
<dbReference type="Gene3D" id="3.30.565.10">
    <property type="entry name" value="Histidine kinase-like ATPase, C-terminal domain"/>
    <property type="match status" value="1"/>
</dbReference>
<feature type="domain" description="Histidine kinase/HSP90-like ATPase" evidence="2">
    <location>
        <begin position="487"/>
        <end position="566"/>
    </location>
</feature>
<keyword evidence="4" id="KW-0418">Kinase</keyword>
<dbReference type="Pfam" id="PF06580">
    <property type="entry name" value="His_kinase"/>
    <property type="match status" value="1"/>
</dbReference>
<evidence type="ECO:0000313" key="4">
    <source>
        <dbReference type="EMBL" id="HIS77737.1"/>
    </source>
</evidence>
<proteinExistence type="predicted"/>
<accession>A0A9D1K1E8</accession>
<dbReference type="GO" id="GO:0000155">
    <property type="term" value="F:phosphorelay sensor kinase activity"/>
    <property type="evidence" value="ECO:0007669"/>
    <property type="project" value="InterPro"/>
</dbReference>
<keyword evidence="1" id="KW-0812">Transmembrane</keyword>
<dbReference type="AlphaFoldDB" id="A0A9D1K1E8"/>
<feature type="transmembrane region" description="Helical" evidence="1">
    <location>
        <begin position="295"/>
        <end position="320"/>
    </location>
</feature>
<dbReference type="GO" id="GO:0016020">
    <property type="term" value="C:membrane"/>
    <property type="evidence" value="ECO:0007669"/>
    <property type="project" value="InterPro"/>
</dbReference>
<evidence type="ECO:0000259" key="3">
    <source>
        <dbReference type="Pfam" id="PF06580"/>
    </source>
</evidence>
<organism evidence="4 5">
    <name type="scientific">Candidatus Caccousia stercoris</name>
    <dbReference type="NCBI Taxonomy" id="2840723"/>
    <lineage>
        <taxon>Bacteria</taxon>
        <taxon>Bacillati</taxon>
        <taxon>Bacillota</taxon>
        <taxon>Clostridia</taxon>
        <taxon>Eubacteriales</taxon>
        <taxon>Oscillospiraceae</taxon>
        <taxon>Oscillospiraceae incertae sedis</taxon>
        <taxon>Candidatus Caccousia</taxon>
    </lineage>
</organism>
<keyword evidence="4" id="KW-0808">Transferase</keyword>
<dbReference type="InterPro" id="IPR010559">
    <property type="entry name" value="Sig_transdc_His_kin_internal"/>
</dbReference>
<name>A0A9D1K1E8_9FIRM</name>
<dbReference type="PANTHER" id="PTHR34220:SF7">
    <property type="entry name" value="SENSOR HISTIDINE KINASE YPDA"/>
    <property type="match status" value="1"/>
</dbReference>